<feature type="transmembrane region" description="Helical" evidence="1">
    <location>
        <begin position="25"/>
        <end position="46"/>
    </location>
</feature>
<evidence type="ECO:0000313" key="3">
    <source>
        <dbReference type="EMBL" id="MBO8431783.1"/>
    </source>
</evidence>
<comment type="caution">
    <text evidence="3">The sequence shown here is derived from an EMBL/GenBank/DDBJ whole genome shotgun (WGS) entry which is preliminary data.</text>
</comment>
<reference evidence="3" key="1">
    <citation type="submission" date="2020-10" db="EMBL/GenBank/DDBJ databases">
        <authorList>
            <person name="Gilroy R."/>
        </authorList>
    </citation>
    <scope>NUCLEOTIDE SEQUENCE</scope>
    <source>
        <strain evidence="3">2889</strain>
    </source>
</reference>
<sequence>MELQELLYQGNALLSWFGEKVGGSGAAFCLYLCKAAVFMGLFYLLYKVLLSRESFSRFNRVVLLSAFVLSCLLPLWVLREQIEVARPALRIVSSDLGGMVASAAPESPDWAVVLLWGVYGSGLLLFLLRRLLALAQLRRMLVHAWKRRNLPGGVVLAVSAKARMAFSMGRYIVLPENLAQSEDLPMVLRHEMAHIRLRHSWDLLMADLAGCLQWFNPFCHLLRRELQAVHEFEADREVLGKGVDAEAYSMLLIRVSSGREILPKQVWGGNMAVCSNALNYNQLKNRLKMMTRQESKRGAKAKALCFLPVLAVGLLLFGQKEYVYARVSPLPESGDVRTETITALQEAVSPARALASDTSLEEKIQQVQSISASIADDLFKISLEVSEEVEAGIREVLDALDSRMEFEINGKTVGLSELVKGVQDGLYDEKQLEITAFRIKDEDDSSRLEVSFDGQVMVWDENGGDTLTLTTISKPDSGVSLTTSSSSVSVVRGDGEDDVRIYVDGKEVSREDFKKMSPDQFASIVVNKGDGTKYLSVTTVGKPDSAVSMTASSSSVSVAYGDGEDDDVRVYVDGKEVSKADLKEMSPEEISAVTVAKPEEGGKAIYVVTKRQEQKAKAGNEPRYFIDGEEVASEAVNGLDPDWIKSMRVEKDDETGESLIHIALRPAGRKAMKAAKAGEGE</sequence>
<dbReference type="InterPro" id="IPR008756">
    <property type="entry name" value="Peptidase_M56"/>
</dbReference>
<feature type="transmembrane region" description="Helical" evidence="1">
    <location>
        <begin position="58"/>
        <end position="77"/>
    </location>
</feature>
<feature type="transmembrane region" description="Helical" evidence="1">
    <location>
        <begin position="299"/>
        <end position="318"/>
    </location>
</feature>
<evidence type="ECO:0000259" key="2">
    <source>
        <dbReference type="Pfam" id="PF05569"/>
    </source>
</evidence>
<feature type="transmembrane region" description="Helical" evidence="1">
    <location>
        <begin position="110"/>
        <end position="132"/>
    </location>
</feature>
<dbReference type="InterPro" id="IPR052173">
    <property type="entry name" value="Beta-lactam_resp_regulator"/>
</dbReference>
<dbReference type="EMBL" id="JADIMZ010000010">
    <property type="protein sequence ID" value="MBO8431783.1"/>
    <property type="molecule type" value="Genomic_DNA"/>
</dbReference>
<evidence type="ECO:0000313" key="4">
    <source>
        <dbReference type="Proteomes" id="UP000823612"/>
    </source>
</evidence>
<gene>
    <name evidence="3" type="ORF">IAB08_00605</name>
</gene>
<protein>
    <recommendedName>
        <fullName evidence="2">Peptidase M56 domain-containing protein</fullName>
    </recommendedName>
</protein>
<accession>A0A9D9H1V8</accession>
<dbReference type="Pfam" id="PF05569">
    <property type="entry name" value="Peptidase_M56"/>
    <property type="match status" value="1"/>
</dbReference>
<dbReference type="PANTHER" id="PTHR34978:SF3">
    <property type="entry name" value="SLR0241 PROTEIN"/>
    <property type="match status" value="1"/>
</dbReference>
<name>A0A9D9H1V8_9BACT</name>
<dbReference type="AlphaFoldDB" id="A0A9D9H1V8"/>
<dbReference type="Proteomes" id="UP000823612">
    <property type="component" value="Unassembled WGS sequence"/>
</dbReference>
<proteinExistence type="predicted"/>
<keyword evidence="1" id="KW-1133">Transmembrane helix</keyword>
<dbReference type="CDD" id="cd07341">
    <property type="entry name" value="M56_BlaR1_MecR1_like"/>
    <property type="match status" value="1"/>
</dbReference>
<keyword evidence="1" id="KW-0472">Membrane</keyword>
<dbReference type="PANTHER" id="PTHR34978">
    <property type="entry name" value="POSSIBLE SENSOR-TRANSDUCER PROTEIN BLAR"/>
    <property type="match status" value="1"/>
</dbReference>
<evidence type="ECO:0000256" key="1">
    <source>
        <dbReference type="SAM" id="Phobius"/>
    </source>
</evidence>
<organism evidence="3 4">
    <name type="scientific">Candidatus Pullibacteroides excrementavium</name>
    <dbReference type="NCBI Taxonomy" id="2840905"/>
    <lineage>
        <taxon>Bacteria</taxon>
        <taxon>Pseudomonadati</taxon>
        <taxon>Bacteroidota</taxon>
        <taxon>Bacteroidia</taxon>
        <taxon>Bacteroidales</taxon>
        <taxon>Candidatus Pullibacteroides</taxon>
    </lineage>
</organism>
<feature type="domain" description="Peptidase M56" evidence="2">
    <location>
        <begin position="137"/>
        <end position="289"/>
    </location>
</feature>
<keyword evidence="1" id="KW-0812">Transmembrane</keyword>
<reference evidence="3" key="2">
    <citation type="journal article" date="2021" name="PeerJ">
        <title>Extensive microbial diversity within the chicken gut microbiome revealed by metagenomics and culture.</title>
        <authorList>
            <person name="Gilroy R."/>
            <person name="Ravi A."/>
            <person name="Getino M."/>
            <person name="Pursley I."/>
            <person name="Horton D.L."/>
            <person name="Alikhan N.F."/>
            <person name="Baker D."/>
            <person name="Gharbi K."/>
            <person name="Hall N."/>
            <person name="Watson M."/>
            <person name="Adriaenssens E.M."/>
            <person name="Foster-Nyarko E."/>
            <person name="Jarju S."/>
            <person name="Secka A."/>
            <person name="Antonio M."/>
            <person name="Oren A."/>
            <person name="Chaudhuri R.R."/>
            <person name="La Ragione R."/>
            <person name="Hildebrand F."/>
            <person name="Pallen M.J."/>
        </authorList>
    </citation>
    <scope>NUCLEOTIDE SEQUENCE</scope>
    <source>
        <strain evidence="3">2889</strain>
    </source>
</reference>